<sequence length="970" mass="105449">MPPITSPGHLQHSPPTSPPKPTPSDYKCYPPLPTFASLKLAQSATALAMIRSGKLKQQPRVFGGRVTWQVGPPSSLATGAETQDSPGSLRERRRKSSFVEKQTSPRHAQLSPFTVDPILSRVAHEVTPGQGRKASLPPKEFVRALTPPSTSSLPDSPWSTQQARMPPAAQHKPHKPQVTIETGDNEASGGGCGEAASPSGRRLLFHSKSESSLRLNEKGSDLSMPRGRLDGFAKPSSRSDVNNLEIGLQAVLDSGAQDIPKLLEAWDATFVEVARQVSAHMAGREALMQRLREEYLTWMRTLMAKNISLTKELERLETAEKNDKKEQEGRLEELLQRNRMLEHKNVVLVRELDWLQSRGNELLAAENPQASTRPGQLSTRPGQPSTKPGAAVPAKNLEAISAMIRSVAESQGSESATMLIARATSAFDMEEKAELVLQLAAELDPEFALHLRAALLAPMGIDQVKRLVEELQTDDTGAMWCVNMRAVLEGDANMHASSLKRLLTKLFKSTAPRQREDALRALLSLLTNDECQALCRDKLEGETSRSVAPAGAAAVPPRIARRPTFRRSGSGEPTSSNGEATRGAAAAHHVAKKSAAEVAAVVEAEAYLAAKGIPGLLNRRPLSSKRMGVKEILRFVSGATLLKISLDVTHHQAPQTLPLSDALWQWINRTYGREESFTQLRNLCDSCTAQLSKEQPVLMRIKAFCHITGIGVSAADVWGPQKSQLYLTTLSYLLPEADRGYEQTERELASEVMPVPTAQAENCVNTLVTDYGTLQDLRRRVADPGADEIKLLRAARASLALGPAEATTASSAASFSGPVVSLDWLLEAMMQEWDDALIPAKQKLRKGFKNANVGDGVFNLSSFGNMVRDIRGVRDDLSDIIIFNIFDDSIRMSELILGHESEAISPDAFVRCALDHDLLKKTQAAFALIPPAPVAPNKPIGVVLQDAQPHKPFLGAVAGPVSCSLRNLKL</sequence>
<gene>
    <name evidence="3" type="ORF">AB1Y20_002129</name>
</gene>
<dbReference type="EMBL" id="JBGBPQ010000011">
    <property type="protein sequence ID" value="KAL1515506.1"/>
    <property type="molecule type" value="Genomic_DNA"/>
</dbReference>
<evidence type="ECO:0000256" key="1">
    <source>
        <dbReference type="SAM" id="Coils"/>
    </source>
</evidence>
<feature type="compositionally biased region" description="Polar residues" evidence="2">
    <location>
        <begin position="75"/>
        <end position="86"/>
    </location>
</feature>
<feature type="compositionally biased region" description="Polar residues" evidence="2">
    <location>
        <begin position="368"/>
        <end position="386"/>
    </location>
</feature>
<evidence type="ECO:0000256" key="2">
    <source>
        <dbReference type="SAM" id="MobiDB-lite"/>
    </source>
</evidence>
<evidence type="ECO:0000313" key="3">
    <source>
        <dbReference type="EMBL" id="KAL1515506.1"/>
    </source>
</evidence>
<protein>
    <submittedName>
        <fullName evidence="3">Uncharacterized protein</fullName>
    </submittedName>
</protein>
<feature type="region of interest" description="Disordered" evidence="2">
    <location>
        <begin position="125"/>
        <end position="227"/>
    </location>
</feature>
<organism evidence="3 4">
    <name type="scientific">Prymnesium parvum</name>
    <name type="common">Toxic golden alga</name>
    <dbReference type="NCBI Taxonomy" id="97485"/>
    <lineage>
        <taxon>Eukaryota</taxon>
        <taxon>Haptista</taxon>
        <taxon>Haptophyta</taxon>
        <taxon>Prymnesiophyceae</taxon>
        <taxon>Prymnesiales</taxon>
        <taxon>Prymnesiaceae</taxon>
        <taxon>Prymnesium</taxon>
    </lineage>
</organism>
<proteinExistence type="predicted"/>
<feature type="region of interest" description="Disordered" evidence="2">
    <location>
        <begin position="1"/>
        <end position="28"/>
    </location>
</feature>
<feature type="compositionally biased region" description="Low complexity" evidence="2">
    <location>
        <begin position="146"/>
        <end position="160"/>
    </location>
</feature>
<feature type="region of interest" description="Disordered" evidence="2">
    <location>
        <begin position="546"/>
        <end position="588"/>
    </location>
</feature>
<reference evidence="3 4" key="1">
    <citation type="journal article" date="2024" name="Science">
        <title>Giant polyketide synthase enzymes in the biosynthesis of giant marine polyether toxins.</title>
        <authorList>
            <person name="Fallon T.R."/>
            <person name="Shende V.V."/>
            <person name="Wierzbicki I.H."/>
            <person name="Pendleton A.L."/>
            <person name="Watervoot N.F."/>
            <person name="Auber R.P."/>
            <person name="Gonzalez D.J."/>
            <person name="Wisecaver J.H."/>
            <person name="Moore B.S."/>
        </authorList>
    </citation>
    <scope>NUCLEOTIDE SEQUENCE [LARGE SCALE GENOMIC DNA]</scope>
    <source>
        <strain evidence="3 4">12B1</strain>
    </source>
</reference>
<keyword evidence="4" id="KW-1185">Reference proteome</keyword>
<keyword evidence="1" id="KW-0175">Coiled coil</keyword>
<feature type="region of interest" description="Disordered" evidence="2">
    <location>
        <begin position="65"/>
        <end position="113"/>
    </location>
</feature>
<name>A0AB34JAA9_PRYPA</name>
<feature type="region of interest" description="Disordered" evidence="2">
    <location>
        <begin position="365"/>
        <end position="391"/>
    </location>
</feature>
<dbReference type="Proteomes" id="UP001515480">
    <property type="component" value="Unassembled WGS sequence"/>
</dbReference>
<dbReference type="AlphaFoldDB" id="A0AB34JAA9"/>
<evidence type="ECO:0000313" key="4">
    <source>
        <dbReference type="Proteomes" id="UP001515480"/>
    </source>
</evidence>
<comment type="caution">
    <text evidence="3">The sequence shown here is derived from an EMBL/GenBank/DDBJ whole genome shotgun (WGS) entry which is preliminary data.</text>
</comment>
<feature type="compositionally biased region" description="Low complexity" evidence="2">
    <location>
        <begin position="546"/>
        <end position="558"/>
    </location>
</feature>
<feature type="compositionally biased region" description="Basic and acidic residues" evidence="2">
    <location>
        <begin position="207"/>
        <end position="220"/>
    </location>
</feature>
<feature type="coiled-coil region" evidence="1">
    <location>
        <begin position="299"/>
        <end position="351"/>
    </location>
</feature>
<accession>A0AB34JAA9</accession>